<dbReference type="PROSITE" id="PS00108">
    <property type="entry name" value="PROTEIN_KINASE_ST"/>
    <property type="match status" value="2"/>
</dbReference>
<keyword evidence="4" id="KW-0547">Nucleotide-binding</keyword>
<reference evidence="10 11" key="1">
    <citation type="submission" date="2016-09" db="EMBL/GenBank/DDBJ databases">
        <title>The draft genome of Dichanthelium oligosanthes: A C3 panicoid grass species.</title>
        <authorList>
            <person name="Studer A.J."/>
            <person name="Schnable J.C."/>
            <person name="Brutnell T.P."/>
        </authorList>
    </citation>
    <scope>NUCLEOTIDE SEQUENCE [LARGE SCALE GENOMIC DNA]</scope>
    <source>
        <strain evidence="11">cv. Kellogg 1175</strain>
        <tissue evidence="10">Leaf</tissue>
    </source>
</reference>
<comment type="catalytic activity">
    <reaction evidence="7">
        <text>L-threonyl-[protein] + ATP = O-phospho-L-threonyl-[protein] + ADP + H(+)</text>
        <dbReference type="Rhea" id="RHEA:46608"/>
        <dbReference type="Rhea" id="RHEA-COMP:11060"/>
        <dbReference type="Rhea" id="RHEA-COMP:11605"/>
        <dbReference type="ChEBI" id="CHEBI:15378"/>
        <dbReference type="ChEBI" id="CHEBI:30013"/>
        <dbReference type="ChEBI" id="CHEBI:30616"/>
        <dbReference type="ChEBI" id="CHEBI:61977"/>
        <dbReference type="ChEBI" id="CHEBI:456216"/>
        <dbReference type="EC" id="2.7.11.1"/>
    </reaction>
</comment>
<keyword evidence="3" id="KW-0808">Transferase</keyword>
<sequence>MRKHMPVLTREFKQGVLQNGETIAVKKFYSSIPGVRDRQFENEAYHLMGLRHPNVVLLVACCSETENTYVEYNGKYICAEKSERLLCLEYMPKGSLRGYLSDEFSGLVWDTRYEIIKGICYGLHYLHEEWQLNAPIVHMDLKPANILLDENMVPKIADFGLSRLFSFKVNALMFQCRGYMAPEYINRGLITTKSDIFSLGVIIIEIVTGHRDYPDETGIPSQEFIELILDNWRNSLEKSPTSFDIDCQKIRRCIQIVGSLVPLIADPLRGVIGLRVTGAREPSYLVTADDVGAILAIEVQPLDDQKRKVKIPIDCPTEFSITSVKGVEYNLKPAENTLTRDTIVLMLRLFSNTDTVVRHHHSMDDNQTLVLTCCITRKLKIMAGESSGHHDLEKILNDQKENPCKLPLQYLQDIRDNFSEERELGRGAFGVVYKVRINAKCHLFNIFQNLKVVCYCYEIQHILIEHNGKYCFAEMPQRFLCLEFLPKGSLEKYISDESHGLDWHKRYKILVGICRGLHHLHEEWQTGTPIIHLDLKPANILLNENMVPKIADFGLSRLFDPEQTRAYTRTLMGSLGYMAPEYLNKGTITVKADIFSLGVIIIEIIAGHKNYPDSIGLSMQDFVEHVRVYMCTILTHLKHVKLGPGFSAFPL</sequence>
<dbReference type="InterPro" id="IPR008271">
    <property type="entry name" value="Ser/Thr_kinase_AS"/>
</dbReference>
<evidence type="ECO:0000256" key="8">
    <source>
        <dbReference type="ARBA" id="ARBA00048679"/>
    </source>
</evidence>
<comment type="catalytic activity">
    <reaction evidence="8">
        <text>L-seryl-[protein] + ATP = O-phospho-L-seryl-[protein] + ADP + H(+)</text>
        <dbReference type="Rhea" id="RHEA:17989"/>
        <dbReference type="Rhea" id="RHEA-COMP:9863"/>
        <dbReference type="Rhea" id="RHEA-COMP:11604"/>
        <dbReference type="ChEBI" id="CHEBI:15378"/>
        <dbReference type="ChEBI" id="CHEBI:29999"/>
        <dbReference type="ChEBI" id="CHEBI:30616"/>
        <dbReference type="ChEBI" id="CHEBI:83421"/>
        <dbReference type="ChEBI" id="CHEBI:456216"/>
        <dbReference type="EC" id="2.7.11.1"/>
    </reaction>
</comment>
<dbReference type="EC" id="2.7.11.1" evidence="1"/>
<evidence type="ECO:0000256" key="7">
    <source>
        <dbReference type="ARBA" id="ARBA00047899"/>
    </source>
</evidence>
<name>A0A1E5VBE0_9POAL</name>
<organism evidence="10 11">
    <name type="scientific">Dichanthelium oligosanthes</name>
    <dbReference type="NCBI Taxonomy" id="888268"/>
    <lineage>
        <taxon>Eukaryota</taxon>
        <taxon>Viridiplantae</taxon>
        <taxon>Streptophyta</taxon>
        <taxon>Embryophyta</taxon>
        <taxon>Tracheophyta</taxon>
        <taxon>Spermatophyta</taxon>
        <taxon>Magnoliopsida</taxon>
        <taxon>Liliopsida</taxon>
        <taxon>Poales</taxon>
        <taxon>Poaceae</taxon>
        <taxon>PACMAD clade</taxon>
        <taxon>Panicoideae</taxon>
        <taxon>Panicodae</taxon>
        <taxon>Paniceae</taxon>
        <taxon>Dichantheliinae</taxon>
        <taxon>Dichanthelium</taxon>
    </lineage>
</organism>
<gene>
    <name evidence="10" type="ORF">BAE44_0016509</name>
</gene>
<dbReference type="InterPro" id="IPR011009">
    <property type="entry name" value="Kinase-like_dom_sf"/>
</dbReference>
<dbReference type="AlphaFoldDB" id="A0A1E5VBE0"/>
<keyword evidence="2" id="KW-0723">Serine/threonine-protein kinase</keyword>
<dbReference type="OrthoDB" id="666115at2759"/>
<dbReference type="GO" id="GO:0005524">
    <property type="term" value="F:ATP binding"/>
    <property type="evidence" value="ECO:0007669"/>
    <property type="project" value="UniProtKB-KW"/>
</dbReference>
<evidence type="ECO:0000256" key="6">
    <source>
        <dbReference type="ARBA" id="ARBA00022840"/>
    </source>
</evidence>
<evidence type="ECO:0000259" key="9">
    <source>
        <dbReference type="PROSITE" id="PS50011"/>
    </source>
</evidence>
<accession>A0A1E5VBE0</accession>
<keyword evidence="11" id="KW-1185">Reference proteome</keyword>
<comment type="caution">
    <text evidence="10">The sequence shown here is derived from an EMBL/GenBank/DDBJ whole genome shotgun (WGS) entry which is preliminary data.</text>
</comment>
<keyword evidence="5 10" id="KW-0418">Kinase</keyword>
<dbReference type="PANTHER" id="PTHR45707">
    <property type="entry name" value="C2 CALCIUM/LIPID-BINDING PLANT PHOSPHORIBOSYLTRANSFERASE FAMILY PROTEIN"/>
    <property type="match status" value="1"/>
</dbReference>
<keyword evidence="6" id="KW-0067">ATP-binding</keyword>
<evidence type="ECO:0000256" key="2">
    <source>
        <dbReference type="ARBA" id="ARBA00022527"/>
    </source>
</evidence>
<dbReference type="Pfam" id="PF00069">
    <property type="entry name" value="Pkinase"/>
    <property type="match status" value="2"/>
</dbReference>
<evidence type="ECO:0000313" key="11">
    <source>
        <dbReference type="Proteomes" id="UP000095767"/>
    </source>
</evidence>
<evidence type="ECO:0000313" key="10">
    <source>
        <dbReference type="EMBL" id="OEL22473.1"/>
    </source>
</evidence>
<dbReference type="STRING" id="888268.A0A1E5VBE0"/>
<feature type="domain" description="Protein kinase" evidence="9">
    <location>
        <begin position="1"/>
        <end position="303"/>
    </location>
</feature>
<dbReference type="SUPFAM" id="SSF56112">
    <property type="entry name" value="Protein kinase-like (PK-like)"/>
    <property type="match status" value="2"/>
</dbReference>
<dbReference type="SMART" id="SM00220">
    <property type="entry name" value="S_TKc"/>
    <property type="match status" value="2"/>
</dbReference>
<evidence type="ECO:0000256" key="3">
    <source>
        <dbReference type="ARBA" id="ARBA00022679"/>
    </source>
</evidence>
<dbReference type="InterPro" id="IPR000719">
    <property type="entry name" value="Prot_kinase_dom"/>
</dbReference>
<evidence type="ECO:0000256" key="1">
    <source>
        <dbReference type="ARBA" id="ARBA00012513"/>
    </source>
</evidence>
<evidence type="ECO:0000256" key="4">
    <source>
        <dbReference type="ARBA" id="ARBA00022741"/>
    </source>
</evidence>
<dbReference type="Proteomes" id="UP000095767">
    <property type="component" value="Unassembled WGS sequence"/>
</dbReference>
<proteinExistence type="predicted"/>
<protein>
    <recommendedName>
        <fullName evidence="1">non-specific serine/threonine protein kinase</fullName>
        <ecNumber evidence="1">2.7.11.1</ecNumber>
    </recommendedName>
</protein>
<evidence type="ECO:0000256" key="5">
    <source>
        <dbReference type="ARBA" id="ARBA00022777"/>
    </source>
</evidence>
<dbReference type="PANTHER" id="PTHR45707:SF71">
    <property type="entry name" value="PROTEIN KINASE DOMAIN-CONTAINING PROTEIN"/>
    <property type="match status" value="1"/>
</dbReference>
<keyword evidence="10" id="KW-0675">Receptor</keyword>
<dbReference type="EMBL" id="LWDX02045243">
    <property type="protein sequence ID" value="OEL22473.1"/>
    <property type="molecule type" value="Genomic_DNA"/>
</dbReference>
<dbReference type="GO" id="GO:0004674">
    <property type="term" value="F:protein serine/threonine kinase activity"/>
    <property type="evidence" value="ECO:0007669"/>
    <property type="project" value="UniProtKB-KW"/>
</dbReference>
<dbReference type="Gene3D" id="1.10.510.10">
    <property type="entry name" value="Transferase(Phosphotransferase) domain 1"/>
    <property type="match status" value="2"/>
</dbReference>
<dbReference type="FunFam" id="1.10.510.10:FF:001023">
    <property type="entry name" value="Os07g0541700 protein"/>
    <property type="match status" value="2"/>
</dbReference>
<feature type="domain" description="Protein kinase" evidence="9">
    <location>
        <begin position="418"/>
        <end position="651"/>
    </location>
</feature>
<dbReference type="PROSITE" id="PS50011">
    <property type="entry name" value="PROTEIN_KINASE_DOM"/>
    <property type="match status" value="2"/>
</dbReference>